<dbReference type="Gene3D" id="3.40.50.2300">
    <property type="match status" value="2"/>
</dbReference>
<dbReference type="SUPFAM" id="SSF53822">
    <property type="entry name" value="Periplasmic binding protein-like I"/>
    <property type="match status" value="2"/>
</dbReference>
<proteinExistence type="inferred from homology"/>
<evidence type="ECO:0000259" key="4">
    <source>
        <dbReference type="Pfam" id="PF13407"/>
    </source>
</evidence>
<dbReference type="Pfam" id="PF13407">
    <property type="entry name" value="Peripla_BP_4"/>
    <property type="match status" value="2"/>
</dbReference>
<dbReference type="Proteomes" id="UP000229681">
    <property type="component" value="Unassembled WGS sequence"/>
</dbReference>
<evidence type="ECO:0000313" key="5">
    <source>
        <dbReference type="EMBL" id="PJF34347.1"/>
    </source>
</evidence>
<dbReference type="PANTHER" id="PTHR46847:SF1">
    <property type="entry name" value="D-ALLOSE-BINDING PERIPLASMIC PROTEIN-RELATED"/>
    <property type="match status" value="1"/>
</dbReference>
<dbReference type="InterPro" id="IPR028082">
    <property type="entry name" value="Peripla_BP_I"/>
</dbReference>
<feature type="domain" description="Periplasmic binding protein" evidence="4">
    <location>
        <begin position="141"/>
        <end position="231"/>
    </location>
</feature>
<reference evidence="5 6" key="1">
    <citation type="submission" date="2017-11" db="EMBL/GenBank/DDBJ databases">
        <title>Evolution of Phototrophy in the Chloroflexi Phylum Driven by Horizontal Gene Transfer.</title>
        <authorList>
            <person name="Ward L.M."/>
            <person name="Hemp J."/>
            <person name="Shih P.M."/>
            <person name="Mcglynn S.E."/>
            <person name="Fischer W."/>
        </authorList>
    </citation>
    <scope>NUCLEOTIDE SEQUENCE [LARGE SCALE GENOMIC DNA]</scope>
    <source>
        <strain evidence="5">JP3_13</strain>
    </source>
</reference>
<accession>A0A2M8P9Y7</accession>
<dbReference type="GO" id="GO:0030246">
    <property type="term" value="F:carbohydrate binding"/>
    <property type="evidence" value="ECO:0007669"/>
    <property type="project" value="UniProtKB-ARBA"/>
</dbReference>
<evidence type="ECO:0000256" key="2">
    <source>
        <dbReference type="ARBA" id="ARBA00007639"/>
    </source>
</evidence>
<dbReference type="PANTHER" id="PTHR46847">
    <property type="entry name" value="D-ALLOSE-BINDING PERIPLASMIC PROTEIN-RELATED"/>
    <property type="match status" value="1"/>
</dbReference>
<feature type="non-terminal residue" evidence="5">
    <location>
        <position position="1"/>
    </location>
</feature>
<sequence length="234" mass="24584">AAGYKVVASQPANWDRARAFEVASNILQGNPNVKAIFAANDGMGLGAIEAVEAAGLSGKVIVLSVDAIPEALEAVKAGRLAGTVAQYPDEMAILAVEAMLKVLQGRPIAPFIESPVQLITKENVETAGSRLGDPKLPKLRIGALTKNLDNEFFLTMIKGYEKAAADFGLDIVIGSTPTEGTAEQQLAILEGWLNEGGFDGFSVTPFRATSLNSALERATQLGIPIINIDELIPA</sequence>
<gene>
    <name evidence="5" type="ORF">CUN49_16125</name>
</gene>
<dbReference type="AlphaFoldDB" id="A0A2M8P9Y7"/>
<feature type="domain" description="Periplasmic binding protein" evidence="4">
    <location>
        <begin position="3"/>
        <end position="106"/>
    </location>
</feature>
<organism evidence="5 6">
    <name type="scientific">Candidatus Thermofonsia Clade 1 bacterium</name>
    <dbReference type="NCBI Taxonomy" id="2364210"/>
    <lineage>
        <taxon>Bacteria</taxon>
        <taxon>Bacillati</taxon>
        <taxon>Chloroflexota</taxon>
        <taxon>Candidatus Thermofontia</taxon>
        <taxon>Candidatus Thermofonsia Clade 1</taxon>
    </lineage>
</organism>
<comment type="similarity">
    <text evidence="2">Belongs to the bacterial solute-binding protein 2 family.</text>
</comment>
<evidence type="ECO:0000313" key="6">
    <source>
        <dbReference type="Proteomes" id="UP000229681"/>
    </source>
</evidence>
<evidence type="ECO:0000256" key="1">
    <source>
        <dbReference type="ARBA" id="ARBA00004196"/>
    </source>
</evidence>
<comment type="caution">
    <text evidence="5">The sequence shown here is derived from an EMBL/GenBank/DDBJ whole genome shotgun (WGS) entry which is preliminary data.</text>
</comment>
<name>A0A2M8P9Y7_9CHLR</name>
<keyword evidence="3" id="KW-0732">Signal</keyword>
<feature type="non-terminal residue" evidence="5">
    <location>
        <position position="234"/>
    </location>
</feature>
<evidence type="ECO:0000256" key="3">
    <source>
        <dbReference type="ARBA" id="ARBA00022729"/>
    </source>
</evidence>
<protein>
    <recommendedName>
        <fullName evidence="4">Periplasmic binding protein domain-containing protein</fullName>
    </recommendedName>
</protein>
<dbReference type="GO" id="GO:0030313">
    <property type="term" value="C:cell envelope"/>
    <property type="evidence" value="ECO:0007669"/>
    <property type="project" value="UniProtKB-SubCell"/>
</dbReference>
<comment type="subcellular location">
    <subcellularLocation>
        <location evidence="1">Cell envelope</location>
    </subcellularLocation>
</comment>
<dbReference type="EMBL" id="PGTM01000452">
    <property type="protein sequence ID" value="PJF34347.1"/>
    <property type="molecule type" value="Genomic_DNA"/>
</dbReference>
<dbReference type="InterPro" id="IPR025997">
    <property type="entry name" value="SBP_2_dom"/>
</dbReference>